<name>A0ACA9R4D8_9GLOM</name>
<organism evidence="1 2">
    <name type="scientific">Acaulospora colombiana</name>
    <dbReference type="NCBI Taxonomy" id="27376"/>
    <lineage>
        <taxon>Eukaryota</taxon>
        <taxon>Fungi</taxon>
        <taxon>Fungi incertae sedis</taxon>
        <taxon>Mucoromycota</taxon>
        <taxon>Glomeromycotina</taxon>
        <taxon>Glomeromycetes</taxon>
        <taxon>Diversisporales</taxon>
        <taxon>Acaulosporaceae</taxon>
        <taxon>Acaulospora</taxon>
    </lineage>
</organism>
<reference evidence="1" key="1">
    <citation type="submission" date="2021-06" db="EMBL/GenBank/DDBJ databases">
        <authorList>
            <person name="Kallberg Y."/>
            <person name="Tangrot J."/>
            <person name="Rosling A."/>
        </authorList>
    </citation>
    <scope>NUCLEOTIDE SEQUENCE</scope>
    <source>
        <strain evidence="1">CL356</strain>
    </source>
</reference>
<proteinExistence type="predicted"/>
<feature type="non-terminal residue" evidence="1">
    <location>
        <position position="164"/>
    </location>
</feature>
<evidence type="ECO:0000313" key="2">
    <source>
        <dbReference type="Proteomes" id="UP000789525"/>
    </source>
</evidence>
<comment type="caution">
    <text evidence="1">The sequence shown here is derived from an EMBL/GenBank/DDBJ whole genome shotgun (WGS) entry which is preliminary data.</text>
</comment>
<sequence>KSPFVYLVCGQQRPHSVHRPRRSNHTAAGPPPWATETSSTQITAQLLLAATARSSSITSTVARPAKGQLVPIQQNEVHPLPFSIHTFQIRTLASAGPFFSACKYRHYVELRDCSARTHSDATHKSRSIANRTTDIAASPFSLMALVLPPLASDGHSCFAPQMRR</sequence>
<accession>A0ACA9R4D8</accession>
<dbReference type="EMBL" id="CAJVPT010068643">
    <property type="protein sequence ID" value="CAG8776821.1"/>
    <property type="molecule type" value="Genomic_DNA"/>
</dbReference>
<dbReference type="Proteomes" id="UP000789525">
    <property type="component" value="Unassembled WGS sequence"/>
</dbReference>
<protein>
    <submittedName>
        <fullName evidence="1">14308_t:CDS:1</fullName>
    </submittedName>
</protein>
<evidence type="ECO:0000313" key="1">
    <source>
        <dbReference type="EMBL" id="CAG8776821.1"/>
    </source>
</evidence>
<gene>
    <name evidence="1" type="ORF">ACOLOM_LOCUS14134</name>
</gene>
<keyword evidence="2" id="KW-1185">Reference proteome</keyword>
<feature type="non-terminal residue" evidence="1">
    <location>
        <position position="1"/>
    </location>
</feature>